<dbReference type="GO" id="GO:0006457">
    <property type="term" value="P:protein folding"/>
    <property type="evidence" value="ECO:0007669"/>
    <property type="project" value="TreeGrafter"/>
</dbReference>
<comment type="caution">
    <text evidence="7">The sequence shown here is derived from an EMBL/GenBank/DDBJ whole genome shotgun (WGS) entry which is preliminary data.</text>
</comment>
<feature type="coiled-coil region" evidence="3">
    <location>
        <begin position="522"/>
        <end position="556"/>
    </location>
</feature>
<feature type="compositionally biased region" description="Low complexity" evidence="4">
    <location>
        <begin position="335"/>
        <end position="359"/>
    </location>
</feature>
<keyword evidence="3" id="KW-0175">Coiled coil</keyword>
<evidence type="ECO:0000259" key="6">
    <source>
        <dbReference type="PROSITE" id="PS51352"/>
    </source>
</evidence>
<dbReference type="EMBL" id="CAJNRG010001697">
    <property type="protein sequence ID" value="CAF2037533.1"/>
    <property type="molecule type" value="Genomic_DNA"/>
</dbReference>
<feature type="coiled-coil region" evidence="3">
    <location>
        <begin position="585"/>
        <end position="674"/>
    </location>
</feature>
<sequence>MDLTIVLLWFLAFSVIVLFLGTLNYFLGRTNSDVMIPSKQSQSDTANQQQQRTNRSGTSNNRRKNARSANKKRQKAAAVAATTKNLNNDNEYKQEKNATLPKNKIEAEEEESLIESSLQSTNEEQDEEEEFSDPIVIDEALIYSTTAFIQKEKESSSSLKQRNKDKTNPMNSKSLSPISTISTNATNCSLAPQFSSKQGSIVPLKPKANVAPVKQVMSSTNTANTESNPPSQVNNSKSIENSPSSYNIYSYSEHSSGLPRFQQQQRQEIDTFATQKFHRKKTATQTKTPSMQLDSSTRENDVGSLASKQKLSKNTHFELPIQSHQHESFNSDGYSSESNNLSESPSSMLSNNNNHSSLLPISTESQCSLKRPEIKPTVSTSNILLDKLVSVFDNVSFSSEQLELILKKLTAKQFSNRQDWQHLPSTKAKNDKTIERMFEEMYHSQAKILAIELQIEKSRVLELTKTNVEMTNTIKHFQQPNENMAPYQQTIVSYQMQLRGLTDENARLLHQLHVYSMMPNSINELKQQQNILDEQLRQISNRNSSLEKEISDGERARKHAAEIYKKADAQKQERIEQMIDDLNKYKKIDKDLGTIRQKHKELKNNLNSKLDEVSNERDKLEKYGDQLNRKIQQYEPLKIEYEQLIQNEAETSNLDKLQQELNELKAKNDLLRQRHIMFFNKLLLVSLLIYYYCTIAQSEIIQLTSHNISQYLQDHVTFVKFYANWCPHSKKLESTWTRFAETKTNTDLHVAEIDCSQDALICSDHDIFGYPTLKLFVRGSGARYEGPRQIESLEAFYREKLAEDVNFEDNVATKKPIIELTTENFAQMTAKDFAFIVFFAPWCSHCKMFKPVFQELAKQMINIDGLMFATVDCTTHQNLCERQRIKGYPTLIWFEDGVEKDRYVEARELNRIQNYIELKLKEAKHIVTEAPPTVQYEEEQTNEELSEADNILNIKTFTQGVSFEGYAFVNFGAPWCSHCQKLAPIWNQLAHKFSHHDEIRISRVDCTASESLCRDYGIRAFPTLILFRYGESKVEYNGSRDFDSLYNFLVGQIEFFGDEYLLKQDYRIKNE</sequence>
<accession>A0A816NNW7</accession>
<reference evidence="7" key="1">
    <citation type="submission" date="2021-02" db="EMBL/GenBank/DDBJ databases">
        <authorList>
            <person name="Nowell W R."/>
        </authorList>
    </citation>
    <scope>NUCLEOTIDE SEQUENCE</scope>
</reference>
<feature type="compositionally biased region" description="Low complexity" evidence="4">
    <location>
        <begin position="40"/>
        <end position="60"/>
    </location>
</feature>
<evidence type="ECO:0000256" key="2">
    <source>
        <dbReference type="ARBA" id="ARBA00022729"/>
    </source>
</evidence>
<dbReference type="PANTHER" id="PTHR45672">
    <property type="entry name" value="PROTEIN DISULFIDE-ISOMERASE C17H9.14C-RELATED"/>
    <property type="match status" value="1"/>
</dbReference>
<evidence type="ECO:0000313" key="8">
    <source>
        <dbReference type="EMBL" id="CAF3963955.1"/>
    </source>
</evidence>
<proteinExistence type="inferred from homology"/>
<dbReference type="Proteomes" id="UP000663842">
    <property type="component" value="Unassembled WGS sequence"/>
</dbReference>
<feature type="region of interest" description="Disordered" evidence="4">
    <location>
        <begin position="273"/>
        <end position="306"/>
    </location>
</feature>
<dbReference type="Pfam" id="PF00085">
    <property type="entry name" value="Thioredoxin"/>
    <property type="match status" value="3"/>
</dbReference>
<feature type="region of interest" description="Disordered" evidence="4">
    <location>
        <begin position="37"/>
        <end position="133"/>
    </location>
</feature>
<feature type="compositionally biased region" description="Polar residues" evidence="4">
    <location>
        <begin position="168"/>
        <end position="179"/>
    </location>
</feature>
<keyword evidence="5" id="KW-0472">Membrane</keyword>
<evidence type="ECO:0000256" key="1">
    <source>
        <dbReference type="ARBA" id="ARBA00006347"/>
    </source>
</evidence>
<evidence type="ECO:0000256" key="5">
    <source>
        <dbReference type="SAM" id="Phobius"/>
    </source>
</evidence>
<dbReference type="InterPro" id="IPR013766">
    <property type="entry name" value="Thioredoxin_domain"/>
</dbReference>
<feature type="compositionally biased region" description="Polar residues" evidence="4">
    <location>
        <begin position="283"/>
        <end position="295"/>
    </location>
</feature>
<dbReference type="AlphaFoldDB" id="A0A816NNW7"/>
<feature type="compositionally biased region" description="Acidic residues" evidence="4">
    <location>
        <begin position="123"/>
        <end position="132"/>
    </location>
</feature>
<feature type="domain" description="Thioredoxin" evidence="6">
    <location>
        <begin position="796"/>
        <end position="921"/>
    </location>
</feature>
<dbReference type="Proteomes" id="UP000663887">
    <property type="component" value="Unassembled WGS sequence"/>
</dbReference>
<feature type="compositionally biased region" description="Polar residues" evidence="4">
    <location>
        <begin position="216"/>
        <end position="237"/>
    </location>
</feature>
<protein>
    <recommendedName>
        <fullName evidence="6">Thioredoxin domain-containing protein</fullName>
    </recommendedName>
</protein>
<gene>
    <name evidence="8" type="ORF">UXM345_LOCUS14088</name>
    <name evidence="7" type="ORF">XDN619_LOCUS6119</name>
</gene>
<dbReference type="Gene3D" id="3.40.30.10">
    <property type="entry name" value="Glutaredoxin"/>
    <property type="match status" value="3"/>
</dbReference>
<comment type="similarity">
    <text evidence="1">Belongs to the protein disulfide isomerase family.</text>
</comment>
<feature type="compositionally biased region" description="Basic residues" evidence="4">
    <location>
        <begin position="61"/>
        <end position="75"/>
    </location>
</feature>
<dbReference type="EMBL" id="CAJOBF010001570">
    <property type="protein sequence ID" value="CAF3963955.1"/>
    <property type="molecule type" value="Genomic_DNA"/>
</dbReference>
<feature type="region of interest" description="Disordered" evidence="4">
    <location>
        <begin position="151"/>
        <end position="179"/>
    </location>
</feature>
<feature type="domain" description="Thioredoxin" evidence="6">
    <location>
        <begin position="924"/>
        <end position="1054"/>
    </location>
</feature>
<keyword evidence="5" id="KW-1133">Transmembrane helix</keyword>
<evidence type="ECO:0000256" key="3">
    <source>
        <dbReference type="SAM" id="Coils"/>
    </source>
</evidence>
<evidence type="ECO:0000256" key="4">
    <source>
        <dbReference type="SAM" id="MobiDB-lite"/>
    </source>
</evidence>
<dbReference type="CDD" id="cd02961">
    <property type="entry name" value="PDI_a_family"/>
    <property type="match status" value="1"/>
</dbReference>
<dbReference type="SUPFAM" id="SSF52833">
    <property type="entry name" value="Thioredoxin-like"/>
    <property type="match status" value="3"/>
</dbReference>
<dbReference type="InterPro" id="IPR036249">
    <property type="entry name" value="Thioredoxin-like_sf"/>
</dbReference>
<evidence type="ECO:0000313" key="7">
    <source>
        <dbReference type="EMBL" id="CAF2037533.1"/>
    </source>
</evidence>
<feature type="region of interest" description="Disordered" evidence="4">
    <location>
        <begin position="215"/>
        <end position="246"/>
    </location>
</feature>
<keyword evidence="2" id="KW-0732">Signal</keyword>
<dbReference type="PANTHER" id="PTHR45672:SF3">
    <property type="entry name" value="THIOREDOXIN DOMAIN-CONTAINING PROTEIN 5"/>
    <property type="match status" value="1"/>
</dbReference>
<keyword evidence="5" id="KW-0812">Transmembrane</keyword>
<evidence type="ECO:0000313" key="9">
    <source>
        <dbReference type="Proteomes" id="UP000663887"/>
    </source>
</evidence>
<feature type="transmembrane region" description="Helical" evidence="5">
    <location>
        <begin position="6"/>
        <end position="27"/>
    </location>
</feature>
<dbReference type="GO" id="GO:0003756">
    <property type="term" value="F:protein disulfide isomerase activity"/>
    <property type="evidence" value="ECO:0007669"/>
    <property type="project" value="TreeGrafter"/>
</dbReference>
<feature type="region of interest" description="Disordered" evidence="4">
    <location>
        <begin position="320"/>
        <end position="359"/>
    </location>
</feature>
<organism evidence="7 9">
    <name type="scientific">Rotaria magnacalcarata</name>
    <dbReference type="NCBI Taxonomy" id="392030"/>
    <lineage>
        <taxon>Eukaryota</taxon>
        <taxon>Metazoa</taxon>
        <taxon>Spiralia</taxon>
        <taxon>Gnathifera</taxon>
        <taxon>Rotifera</taxon>
        <taxon>Eurotatoria</taxon>
        <taxon>Bdelloidea</taxon>
        <taxon>Philodinida</taxon>
        <taxon>Philodinidae</taxon>
        <taxon>Rotaria</taxon>
    </lineage>
</organism>
<dbReference type="InterPro" id="IPR051063">
    <property type="entry name" value="PDI"/>
</dbReference>
<dbReference type="PROSITE" id="PS51352">
    <property type="entry name" value="THIOREDOXIN_2"/>
    <property type="match status" value="2"/>
</dbReference>
<dbReference type="GO" id="GO:0005783">
    <property type="term" value="C:endoplasmic reticulum"/>
    <property type="evidence" value="ECO:0007669"/>
    <property type="project" value="TreeGrafter"/>
</dbReference>
<name>A0A816NNW7_9BILA</name>